<feature type="compositionally biased region" description="Basic residues" evidence="1">
    <location>
        <begin position="142"/>
        <end position="151"/>
    </location>
</feature>
<dbReference type="AlphaFoldDB" id="A0AAV3YB97"/>
<dbReference type="InterPro" id="IPR008908">
    <property type="entry name" value="Sarcoglycan_alpha/epsilon"/>
</dbReference>
<evidence type="ECO:0000313" key="4">
    <source>
        <dbReference type="Proteomes" id="UP000735302"/>
    </source>
</evidence>
<reference evidence="3 4" key="1">
    <citation type="journal article" date="2021" name="Elife">
        <title>Chloroplast acquisition without the gene transfer in kleptoplastic sea slugs, Plakobranchus ocellatus.</title>
        <authorList>
            <person name="Maeda T."/>
            <person name="Takahashi S."/>
            <person name="Yoshida T."/>
            <person name="Shimamura S."/>
            <person name="Takaki Y."/>
            <person name="Nagai Y."/>
            <person name="Toyoda A."/>
            <person name="Suzuki Y."/>
            <person name="Arimoto A."/>
            <person name="Ishii H."/>
            <person name="Satoh N."/>
            <person name="Nishiyama T."/>
            <person name="Hasebe M."/>
            <person name="Maruyama T."/>
            <person name="Minagawa J."/>
            <person name="Obokata J."/>
            <person name="Shigenobu S."/>
        </authorList>
    </citation>
    <scope>NUCLEOTIDE SEQUENCE [LARGE SCALE GENOMIC DNA]</scope>
</reference>
<gene>
    <name evidence="3" type="ORF">PoB_000695100</name>
</gene>
<comment type="caution">
    <text evidence="3">The sequence shown here is derived from an EMBL/GenBank/DDBJ whole genome shotgun (WGS) entry which is preliminary data.</text>
</comment>
<feature type="compositionally biased region" description="Polar residues" evidence="1">
    <location>
        <begin position="239"/>
        <end position="251"/>
    </location>
</feature>
<protein>
    <submittedName>
        <fullName evidence="3">Epsilon-sarcoglycan</fullName>
    </submittedName>
</protein>
<dbReference type="PANTHER" id="PTHR10132:SF14">
    <property type="entry name" value="SARCOGLYCAN ALPHA, ISOFORM C"/>
    <property type="match status" value="1"/>
</dbReference>
<feature type="compositionally biased region" description="Polar residues" evidence="1">
    <location>
        <begin position="266"/>
        <end position="277"/>
    </location>
</feature>
<feature type="region of interest" description="Disordered" evidence="1">
    <location>
        <begin position="118"/>
        <end position="195"/>
    </location>
</feature>
<feature type="transmembrane region" description="Helical" evidence="2">
    <location>
        <begin position="58"/>
        <end position="80"/>
    </location>
</feature>
<evidence type="ECO:0000313" key="3">
    <source>
        <dbReference type="EMBL" id="GFN80445.1"/>
    </source>
</evidence>
<sequence>MRRKRMIKGRRRRGRKGGGAGRQEGRLSTMASEADILRMYNPPTECGDERCRDFFLEFIYCVVISCAVLGLIFFIIAIVACCRSKCCRCKNYTALDTQPSAMELEDYNSVRRASQTLRQMSRNRETPIMGSRAGSAVTLDRSHRRNPRNRHSCSSAPGTLQRQHRNRRGERTSLVLEAPPPYVDGLDDSMNGFPLQDKSQRFYVDNDDQRPPTPPPYRTPVDGAFMHPGFLQVSMHSSVTYDDNSDTNGSGAQPLLSQHPHRRGQHSNMSYSSHSQW</sequence>
<feature type="region of interest" description="Disordered" evidence="1">
    <location>
        <begin position="239"/>
        <end position="277"/>
    </location>
</feature>
<dbReference type="GO" id="GO:0016012">
    <property type="term" value="C:sarcoglycan complex"/>
    <property type="evidence" value="ECO:0007669"/>
    <property type="project" value="InterPro"/>
</dbReference>
<dbReference type="Proteomes" id="UP000735302">
    <property type="component" value="Unassembled WGS sequence"/>
</dbReference>
<dbReference type="PANTHER" id="PTHR10132">
    <property type="entry name" value="ALPHA-/EPSILON-SARCOGLYCAN FAMILY MEMBER"/>
    <property type="match status" value="1"/>
</dbReference>
<keyword evidence="2" id="KW-1133">Transmembrane helix</keyword>
<evidence type="ECO:0000256" key="1">
    <source>
        <dbReference type="SAM" id="MobiDB-lite"/>
    </source>
</evidence>
<feature type="region of interest" description="Disordered" evidence="1">
    <location>
        <begin position="1"/>
        <end position="25"/>
    </location>
</feature>
<evidence type="ECO:0000256" key="2">
    <source>
        <dbReference type="SAM" id="Phobius"/>
    </source>
</evidence>
<organism evidence="3 4">
    <name type="scientific">Plakobranchus ocellatus</name>
    <dbReference type="NCBI Taxonomy" id="259542"/>
    <lineage>
        <taxon>Eukaryota</taxon>
        <taxon>Metazoa</taxon>
        <taxon>Spiralia</taxon>
        <taxon>Lophotrochozoa</taxon>
        <taxon>Mollusca</taxon>
        <taxon>Gastropoda</taxon>
        <taxon>Heterobranchia</taxon>
        <taxon>Euthyneura</taxon>
        <taxon>Panpulmonata</taxon>
        <taxon>Sacoglossa</taxon>
        <taxon>Placobranchoidea</taxon>
        <taxon>Plakobranchidae</taxon>
        <taxon>Plakobranchus</taxon>
    </lineage>
</organism>
<feature type="compositionally biased region" description="Basic residues" evidence="1">
    <location>
        <begin position="1"/>
        <end position="16"/>
    </location>
</feature>
<feature type="region of interest" description="Disordered" evidence="1">
    <location>
        <begin position="203"/>
        <end position="222"/>
    </location>
</feature>
<keyword evidence="2" id="KW-0812">Transmembrane</keyword>
<dbReference type="EMBL" id="BLXT01000825">
    <property type="protein sequence ID" value="GFN80445.1"/>
    <property type="molecule type" value="Genomic_DNA"/>
</dbReference>
<proteinExistence type="predicted"/>
<keyword evidence="4" id="KW-1185">Reference proteome</keyword>
<accession>A0AAV3YB97</accession>
<keyword evidence="2" id="KW-0472">Membrane</keyword>
<name>A0AAV3YB97_9GAST</name>